<evidence type="ECO:0000256" key="6">
    <source>
        <dbReference type="ARBA" id="ARBA00022777"/>
    </source>
</evidence>
<evidence type="ECO:0000256" key="1">
    <source>
        <dbReference type="ARBA" id="ARBA00000085"/>
    </source>
</evidence>
<dbReference type="SUPFAM" id="SSF50998">
    <property type="entry name" value="Quinoprotein alcohol dehydrogenase-like"/>
    <property type="match status" value="1"/>
</dbReference>
<dbReference type="Pfam" id="PF07495">
    <property type="entry name" value="Y_Y_Y"/>
    <property type="match status" value="1"/>
</dbReference>
<feature type="chain" id="PRO_5020273721" description="histidine kinase" evidence="15">
    <location>
        <begin position="27"/>
        <end position="1378"/>
    </location>
</feature>
<gene>
    <name evidence="19" type="ORF">FA046_15685</name>
</gene>
<dbReference type="Gene3D" id="3.40.50.2300">
    <property type="match status" value="1"/>
</dbReference>
<keyword evidence="9" id="KW-0805">Transcription regulation</keyword>
<dbReference type="PRINTS" id="PR00344">
    <property type="entry name" value="BCTRLSENSOR"/>
</dbReference>
<feature type="domain" description="HTH araC/xylS-type" evidence="16">
    <location>
        <begin position="1272"/>
        <end position="1371"/>
    </location>
</feature>
<dbReference type="InterPro" id="IPR018060">
    <property type="entry name" value="HTH_AraC"/>
</dbReference>
<dbReference type="InterPro" id="IPR036890">
    <property type="entry name" value="HATPase_C_sf"/>
</dbReference>
<evidence type="ECO:0000256" key="3">
    <source>
        <dbReference type="ARBA" id="ARBA00022553"/>
    </source>
</evidence>
<dbReference type="InterPro" id="IPR009057">
    <property type="entry name" value="Homeodomain-like_sf"/>
</dbReference>
<dbReference type="SMART" id="SM00448">
    <property type="entry name" value="REC"/>
    <property type="match status" value="1"/>
</dbReference>
<keyword evidence="5" id="KW-0547">Nucleotide-binding</keyword>
<keyword evidence="7" id="KW-0067">ATP-binding</keyword>
<evidence type="ECO:0000313" key="20">
    <source>
        <dbReference type="Proteomes" id="UP000308181"/>
    </source>
</evidence>
<dbReference type="Pfam" id="PF00512">
    <property type="entry name" value="HisKA"/>
    <property type="match status" value="1"/>
</dbReference>
<dbReference type="EMBL" id="SWBP01000007">
    <property type="protein sequence ID" value="TKB95732.1"/>
    <property type="molecule type" value="Genomic_DNA"/>
</dbReference>
<dbReference type="RefSeq" id="WP_136827489.1">
    <property type="nucleotide sequence ID" value="NZ_SWBP01000007.1"/>
</dbReference>
<dbReference type="Pfam" id="PF12833">
    <property type="entry name" value="HTH_18"/>
    <property type="match status" value="1"/>
</dbReference>
<keyword evidence="6" id="KW-0418">Kinase</keyword>
<dbReference type="OrthoDB" id="9809670at2"/>
<feature type="signal peptide" evidence="15">
    <location>
        <begin position="1"/>
        <end position="26"/>
    </location>
</feature>
<dbReference type="SMART" id="SM00388">
    <property type="entry name" value="HisKA"/>
    <property type="match status" value="1"/>
</dbReference>
<dbReference type="Gene3D" id="3.30.565.10">
    <property type="entry name" value="Histidine kinase-like ATPase, C-terminal domain"/>
    <property type="match status" value="1"/>
</dbReference>
<dbReference type="Pfam" id="PF07494">
    <property type="entry name" value="Reg_prop"/>
    <property type="match status" value="4"/>
</dbReference>
<comment type="caution">
    <text evidence="19">The sequence shown here is derived from an EMBL/GenBank/DDBJ whole genome shotgun (WGS) entry which is preliminary data.</text>
</comment>
<dbReference type="PROSITE" id="PS50110">
    <property type="entry name" value="RESPONSE_REGULATORY"/>
    <property type="match status" value="1"/>
</dbReference>
<feature type="coiled-coil region" evidence="13">
    <location>
        <begin position="832"/>
        <end position="863"/>
    </location>
</feature>
<evidence type="ECO:0000313" key="19">
    <source>
        <dbReference type="EMBL" id="TKB95732.1"/>
    </source>
</evidence>
<dbReference type="PANTHER" id="PTHR43547">
    <property type="entry name" value="TWO-COMPONENT HISTIDINE KINASE"/>
    <property type="match status" value="1"/>
</dbReference>
<keyword evidence="14" id="KW-1133">Transmembrane helix</keyword>
<evidence type="ECO:0000256" key="9">
    <source>
        <dbReference type="ARBA" id="ARBA00023015"/>
    </source>
</evidence>
<dbReference type="InterPro" id="IPR011006">
    <property type="entry name" value="CheY-like_superfamily"/>
</dbReference>
<dbReference type="Pfam" id="PF02518">
    <property type="entry name" value="HATPase_c"/>
    <property type="match status" value="1"/>
</dbReference>
<dbReference type="FunFam" id="2.60.40.10:FF:000791">
    <property type="entry name" value="Two-component system sensor histidine kinase/response regulator"/>
    <property type="match status" value="1"/>
</dbReference>
<dbReference type="CDD" id="cd17574">
    <property type="entry name" value="REC_OmpR"/>
    <property type="match status" value="1"/>
</dbReference>
<name>A0A4U1BUB6_9SPHI</name>
<dbReference type="InterPro" id="IPR036097">
    <property type="entry name" value="HisK_dim/P_sf"/>
</dbReference>
<keyword evidence="4" id="KW-0808">Transferase</keyword>
<dbReference type="PROSITE" id="PS50109">
    <property type="entry name" value="HIS_KIN"/>
    <property type="match status" value="1"/>
</dbReference>
<evidence type="ECO:0000256" key="15">
    <source>
        <dbReference type="SAM" id="SignalP"/>
    </source>
</evidence>
<dbReference type="Proteomes" id="UP000308181">
    <property type="component" value="Unassembled WGS sequence"/>
</dbReference>
<reference evidence="19 20" key="1">
    <citation type="submission" date="2019-04" db="EMBL/GenBank/DDBJ databases">
        <title>Pedobacter sp. AR-3-17 sp. nov., isolated from Arctic soil.</title>
        <authorList>
            <person name="Dahal R.H."/>
            <person name="Kim D.-U."/>
        </authorList>
    </citation>
    <scope>NUCLEOTIDE SEQUENCE [LARGE SCALE GENOMIC DNA]</scope>
    <source>
        <strain evidence="19 20">AR-3-17</strain>
    </source>
</reference>
<dbReference type="Gene3D" id="1.10.287.130">
    <property type="match status" value="1"/>
</dbReference>
<keyword evidence="10" id="KW-0238">DNA-binding</keyword>
<dbReference type="PROSITE" id="PS00041">
    <property type="entry name" value="HTH_ARAC_FAMILY_1"/>
    <property type="match status" value="1"/>
</dbReference>
<evidence type="ECO:0000259" key="17">
    <source>
        <dbReference type="PROSITE" id="PS50109"/>
    </source>
</evidence>
<keyword evidence="13" id="KW-0175">Coiled coil</keyword>
<evidence type="ECO:0000259" key="18">
    <source>
        <dbReference type="PROSITE" id="PS50110"/>
    </source>
</evidence>
<dbReference type="InterPro" id="IPR011123">
    <property type="entry name" value="Y_Y_Y"/>
</dbReference>
<evidence type="ECO:0000256" key="2">
    <source>
        <dbReference type="ARBA" id="ARBA00012438"/>
    </source>
</evidence>
<dbReference type="InterPro" id="IPR003661">
    <property type="entry name" value="HisK_dim/P_dom"/>
</dbReference>
<evidence type="ECO:0000256" key="11">
    <source>
        <dbReference type="ARBA" id="ARBA00023163"/>
    </source>
</evidence>
<keyword evidence="3 12" id="KW-0597">Phosphoprotein</keyword>
<evidence type="ECO:0000256" key="7">
    <source>
        <dbReference type="ARBA" id="ARBA00022840"/>
    </source>
</evidence>
<dbReference type="GO" id="GO:0043565">
    <property type="term" value="F:sequence-specific DNA binding"/>
    <property type="evidence" value="ECO:0007669"/>
    <property type="project" value="InterPro"/>
</dbReference>
<feature type="domain" description="Histidine kinase" evidence="17">
    <location>
        <begin position="869"/>
        <end position="1087"/>
    </location>
</feature>
<dbReference type="InterPro" id="IPR005467">
    <property type="entry name" value="His_kinase_dom"/>
</dbReference>
<sequence>MLNYLFNKSFFSFVVVCLLIANQAYCQNNEINFTSITSRSGLSSNTINVIAKDKYGFLWFGTEDGLNKYDGTNFTVYRHKQNDKTSLPVNAVSALYEDKKGNLWIGTDGGSLSVYDRKKDCFINFLNDEKANQINPIIRFINEDSFGKIWIGHFSGLTYINPNYENILKSKITNELSPFTASKIGLCFFEDSKKRIWIGTSSGLLLFDNNRKKFTTFDANSAVPKGMSNKAVKSITEDIYHNIWFATDDGLITLGNNRVNFINYSKTINTYLNDKLIYHVAANKGGKLWIGTDEGLNILDIKTNKISNYFPDSRNKNSLSTKSIRYVFIDKDDIHWLGTYQGGVNKYDKNLPIFHLKQSNPFDNYSLKAPVVTSFAKGSQSNLVYVGTDGGGLHLYDKKTGLFNHISIQANENYLNDLPIQALEKDKSNQLWIGTFSLGLFRYHTTTKAIKQFKKGNSDLSLSSNDVFAIKEDRKGNVWIGTNGNGLNVYNPLTEKIKKFSNEKDANQFSFLSSAYIRSIGEDKFGNIWIGSHGSGLGVYNPQSESIQVYTVNNSKLPANIVLSVLVTNSGEVLVGSMGGGVSIFNAKTKAFTSFSEEQGLANSVIYKLIEDKHGLIWCSTNLGISSFNLKTKKFKNYNFHNGLQNNNYVLGAGLLQTDGTVFFGGLDGLNYFDPSKLKIDEIIPRVILTELKIANKTINPGPDSPLEEHISIAKRIEIDYKQSFSINFVALDYTTPQQNKYSYKLEGFEKKWNFVESSKTASYTNLSPGEYVLKVRASNINGVWNSNPTSIIIYVKPPFWLTIYAYLFYLIAAVSILFYIRHRGIQKLKFDFALEQEKLKAKQQIEEERREAERLHEFDELKIKFLTNLSHEFRTPVSLIMGPVDQLIQHEKDSPYHFQLKIIRRNARRLLNLVNQLLDFGNLKTHEQKLNLAEGDFISFSKELSDSFKDLAERKQINFEFKSGIAFYFTSFDHDKIERILFNLLSNAFKFTLKGGEILLKIEESDGSQGIKLSVSDTGIGINPENKDKVFDRFFQDDSSKSILNQGSGIGLSIASEFVKMHGGTIEVESIIGKGSQFTIHFPFQRLTNLPVSEEEFESIDDESNVSILEDNSGLNIPDATLPVVLLVEDDDDFRFYLKDNLQSFYKIIEASNGKEGWQKVLSAHPQLVVSDISMPYFNGIELCSKIKSDKRTNHIPVMLLTALTGEENQLLGLETGANDYLTKPFNFEILNIKIRNLLTLNQRLRNTYSKQIKVSTTEVAVESQNEKLLNKVLQYIEDNLNNSQLSVEDMSKSIGMSRGSLYSKLLELTGETPVEFIRSVKLDKAAVLLEKSDLNVAQICYSVGFATPNYFARAFKSRFNMLPSEYINLKRNELNS</sequence>
<evidence type="ECO:0000256" key="12">
    <source>
        <dbReference type="PROSITE-ProRule" id="PRU00169"/>
    </source>
</evidence>
<keyword evidence="14" id="KW-0812">Transmembrane</keyword>
<dbReference type="Gene3D" id="2.60.40.10">
    <property type="entry name" value="Immunoglobulins"/>
    <property type="match status" value="1"/>
</dbReference>
<dbReference type="InterPro" id="IPR011047">
    <property type="entry name" value="Quinoprotein_ADH-like_sf"/>
</dbReference>
<dbReference type="InterPro" id="IPR013783">
    <property type="entry name" value="Ig-like_fold"/>
</dbReference>
<dbReference type="InterPro" id="IPR003594">
    <property type="entry name" value="HATPase_dom"/>
</dbReference>
<evidence type="ECO:0000256" key="4">
    <source>
        <dbReference type="ARBA" id="ARBA00022679"/>
    </source>
</evidence>
<keyword evidence="14" id="KW-0472">Membrane</keyword>
<evidence type="ECO:0000256" key="8">
    <source>
        <dbReference type="ARBA" id="ARBA00023012"/>
    </source>
</evidence>
<dbReference type="GO" id="GO:0003700">
    <property type="term" value="F:DNA-binding transcription factor activity"/>
    <property type="evidence" value="ECO:0007669"/>
    <property type="project" value="InterPro"/>
</dbReference>
<evidence type="ECO:0000256" key="5">
    <source>
        <dbReference type="ARBA" id="ARBA00022741"/>
    </source>
</evidence>
<dbReference type="SUPFAM" id="SSF52172">
    <property type="entry name" value="CheY-like"/>
    <property type="match status" value="1"/>
</dbReference>
<dbReference type="FunFam" id="1.10.287.130:FF:000045">
    <property type="entry name" value="Two-component system sensor histidine kinase/response regulator"/>
    <property type="match status" value="1"/>
</dbReference>
<dbReference type="PROSITE" id="PS01124">
    <property type="entry name" value="HTH_ARAC_FAMILY_2"/>
    <property type="match status" value="1"/>
</dbReference>
<dbReference type="EC" id="2.7.13.3" evidence="2"/>
<dbReference type="InterPro" id="IPR001789">
    <property type="entry name" value="Sig_transdc_resp-reg_receiver"/>
</dbReference>
<dbReference type="InterPro" id="IPR004358">
    <property type="entry name" value="Sig_transdc_His_kin-like_C"/>
</dbReference>
<protein>
    <recommendedName>
        <fullName evidence="2">histidine kinase</fullName>
        <ecNumber evidence="2">2.7.13.3</ecNumber>
    </recommendedName>
</protein>
<dbReference type="InterPro" id="IPR018062">
    <property type="entry name" value="HTH_AraC-typ_CS"/>
</dbReference>
<accession>A0A4U1BUB6</accession>
<evidence type="ECO:0000256" key="10">
    <source>
        <dbReference type="ARBA" id="ARBA00023125"/>
    </source>
</evidence>
<dbReference type="Pfam" id="PF00072">
    <property type="entry name" value="Response_reg"/>
    <property type="match status" value="1"/>
</dbReference>
<evidence type="ECO:0000256" key="14">
    <source>
        <dbReference type="SAM" id="Phobius"/>
    </source>
</evidence>
<proteinExistence type="predicted"/>
<dbReference type="SUPFAM" id="SSF63829">
    <property type="entry name" value="Calcium-dependent phosphotriesterase"/>
    <property type="match status" value="1"/>
</dbReference>
<organism evidence="19 20">
    <name type="scientific">Pedobacter cryophilus</name>
    <dbReference type="NCBI Taxonomy" id="2571271"/>
    <lineage>
        <taxon>Bacteria</taxon>
        <taxon>Pseudomonadati</taxon>
        <taxon>Bacteroidota</taxon>
        <taxon>Sphingobacteriia</taxon>
        <taxon>Sphingobacteriales</taxon>
        <taxon>Sphingobacteriaceae</taxon>
        <taxon>Pedobacter</taxon>
    </lineage>
</organism>
<dbReference type="InterPro" id="IPR015943">
    <property type="entry name" value="WD40/YVTN_repeat-like_dom_sf"/>
</dbReference>
<dbReference type="Gene3D" id="1.10.10.60">
    <property type="entry name" value="Homeodomain-like"/>
    <property type="match status" value="1"/>
</dbReference>
<dbReference type="CDD" id="cd00082">
    <property type="entry name" value="HisKA"/>
    <property type="match status" value="1"/>
</dbReference>
<keyword evidence="11" id="KW-0804">Transcription</keyword>
<dbReference type="SMART" id="SM00342">
    <property type="entry name" value="HTH_ARAC"/>
    <property type="match status" value="1"/>
</dbReference>
<feature type="transmembrane region" description="Helical" evidence="14">
    <location>
        <begin position="800"/>
        <end position="821"/>
    </location>
</feature>
<feature type="modified residue" description="4-aspartylphosphate" evidence="12">
    <location>
        <position position="1173"/>
    </location>
</feature>
<dbReference type="SUPFAM" id="SSF47384">
    <property type="entry name" value="Homodimeric domain of signal transducing histidine kinase"/>
    <property type="match status" value="1"/>
</dbReference>
<dbReference type="FunFam" id="3.30.565.10:FF:000037">
    <property type="entry name" value="Hybrid sensor histidine kinase/response regulator"/>
    <property type="match status" value="1"/>
</dbReference>
<dbReference type="SUPFAM" id="SSF55874">
    <property type="entry name" value="ATPase domain of HSP90 chaperone/DNA topoisomerase II/histidine kinase"/>
    <property type="match status" value="1"/>
</dbReference>
<keyword evidence="8" id="KW-0902">Two-component regulatory system</keyword>
<keyword evidence="15" id="KW-0732">Signal</keyword>
<evidence type="ECO:0000256" key="13">
    <source>
        <dbReference type="SAM" id="Coils"/>
    </source>
</evidence>
<dbReference type="SMART" id="SM00387">
    <property type="entry name" value="HATPase_c"/>
    <property type="match status" value="1"/>
</dbReference>
<dbReference type="CDD" id="cd00146">
    <property type="entry name" value="PKD"/>
    <property type="match status" value="1"/>
</dbReference>
<comment type="catalytic activity">
    <reaction evidence="1">
        <text>ATP + protein L-histidine = ADP + protein N-phospho-L-histidine.</text>
        <dbReference type="EC" id="2.7.13.3"/>
    </reaction>
</comment>
<dbReference type="SUPFAM" id="SSF46689">
    <property type="entry name" value="Homeodomain-like"/>
    <property type="match status" value="1"/>
</dbReference>
<dbReference type="InterPro" id="IPR011110">
    <property type="entry name" value="Reg_prop"/>
</dbReference>
<feature type="domain" description="Response regulatory" evidence="18">
    <location>
        <begin position="1125"/>
        <end position="1240"/>
    </location>
</feature>
<dbReference type="GO" id="GO:0000155">
    <property type="term" value="F:phosphorelay sensor kinase activity"/>
    <property type="evidence" value="ECO:0007669"/>
    <property type="project" value="InterPro"/>
</dbReference>
<dbReference type="Gene3D" id="2.130.10.10">
    <property type="entry name" value="YVTN repeat-like/Quinoprotein amine dehydrogenase"/>
    <property type="match status" value="3"/>
</dbReference>
<dbReference type="PANTHER" id="PTHR43547:SF2">
    <property type="entry name" value="HYBRID SIGNAL TRANSDUCTION HISTIDINE KINASE C"/>
    <property type="match status" value="1"/>
</dbReference>
<keyword evidence="20" id="KW-1185">Reference proteome</keyword>
<evidence type="ECO:0000259" key="16">
    <source>
        <dbReference type="PROSITE" id="PS01124"/>
    </source>
</evidence>
<dbReference type="GO" id="GO:0005524">
    <property type="term" value="F:ATP binding"/>
    <property type="evidence" value="ECO:0007669"/>
    <property type="project" value="UniProtKB-KW"/>
</dbReference>